<gene>
    <name evidence="3" type="ORF">OSO01_19420</name>
</gene>
<keyword evidence="4" id="KW-1185">Reference proteome</keyword>
<feature type="domain" description="Major facilitator superfamily (MFS) profile" evidence="2">
    <location>
        <begin position="1"/>
        <end position="65"/>
    </location>
</feature>
<reference evidence="3 4" key="1">
    <citation type="submission" date="2019-07" db="EMBL/GenBank/DDBJ databases">
        <title>Whole genome shotgun sequence of Oceanobacillus sojae NBRC 105379.</title>
        <authorList>
            <person name="Hosoyama A."/>
            <person name="Uohara A."/>
            <person name="Ohji S."/>
            <person name="Ichikawa N."/>
        </authorList>
    </citation>
    <scope>NUCLEOTIDE SEQUENCE [LARGE SCALE GENOMIC DNA]</scope>
    <source>
        <strain evidence="3 4">NBRC 105379</strain>
    </source>
</reference>
<evidence type="ECO:0000259" key="2">
    <source>
        <dbReference type="PROSITE" id="PS50850"/>
    </source>
</evidence>
<feature type="transmembrane region" description="Helical" evidence="1">
    <location>
        <begin position="36"/>
        <end position="61"/>
    </location>
</feature>
<protein>
    <recommendedName>
        <fullName evidence="2">Major facilitator superfamily (MFS) profile domain-containing protein</fullName>
    </recommendedName>
</protein>
<name>A0A511ZID0_9BACI</name>
<organism evidence="3 4">
    <name type="scientific">Oceanobacillus sojae</name>
    <dbReference type="NCBI Taxonomy" id="582851"/>
    <lineage>
        <taxon>Bacteria</taxon>
        <taxon>Bacillati</taxon>
        <taxon>Bacillota</taxon>
        <taxon>Bacilli</taxon>
        <taxon>Bacillales</taxon>
        <taxon>Bacillaceae</taxon>
        <taxon>Oceanobacillus</taxon>
    </lineage>
</organism>
<evidence type="ECO:0000313" key="3">
    <source>
        <dbReference type="EMBL" id="GEN87203.1"/>
    </source>
</evidence>
<dbReference type="Proteomes" id="UP000321558">
    <property type="component" value="Unassembled WGS sequence"/>
</dbReference>
<dbReference type="AlphaFoldDB" id="A0A511ZID0"/>
<comment type="caution">
    <text evidence="3">The sequence shown here is derived from an EMBL/GenBank/DDBJ whole genome shotgun (WGS) entry which is preliminary data.</text>
</comment>
<sequence>MIGIKYLITALISLIGGFTMIYVSDRLEKKRLFSKGFLKVVVLGSVLLAFLIVLMLLLALVELFS</sequence>
<dbReference type="GO" id="GO:0022857">
    <property type="term" value="F:transmembrane transporter activity"/>
    <property type="evidence" value="ECO:0007669"/>
    <property type="project" value="InterPro"/>
</dbReference>
<keyword evidence="1" id="KW-0472">Membrane</keyword>
<dbReference type="InterPro" id="IPR020846">
    <property type="entry name" value="MFS_dom"/>
</dbReference>
<feature type="transmembrane region" description="Helical" evidence="1">
    <location>
        <begin position="6"/>
        <end position="24"/>
    </location>
</feature>
<keyword evidence="1" id="KW-0812">Transmembrane</keyword>
<evidence type="ECO:0000256" key="1">
    <source>
        <dbReference type="SAM" id="Phobius"/>
    </source>
</evidence>
<proteinExistence type="predicted"/>
<evidence type="ECO:0000313" key="4">
    <source>
        <dbReference type="Proteomes" id="UP000321558"/>
    </source>
</evidence>
<dbReference type="EMBL" id="BJYM01000007">
    <property type="protein sequence ID" value="GEN87203.1"/>
    <property type="molecule type" value="Genomic_DNA"/>
</dbReference>
<dbReference type="PROSITE" id="PS50850">
    <property type="entry name" value="MFS"/>
    <property type="match status" value="1"/>
</dbReference>
<accession>A0A511ZID0</accession>
<keyword evidence="1" id="KW-1133">Transmembrane helix</keyword>